<dbReference type="SMART" id="SM00220">
    <property type="entry name" value="S_TKc"/>
    <property type="match status" value="1"/>
</dbReference>
<dbReference type="PROSITE" id="PS50005">
    <property type="entry name" value="TPR"/>
    <property type="match status" value="1"/>
</dbReference>
<dbReference type="PROSITE" id="PS00108">
    <property type="entry name" value="PROTEIN_KINASE_ST"/>
    <property type="match status" value="1"/>
</dbReference>
<feature type="compositionally biased region" description="Low complexity" evidence="2">
    <location>
        <begin position="497"/>
        <end position="509"/>
    </location>
</feature>
<keyword evidence="4" id="KW-0418">Kinase</keyword>
<evidence type="ECO:0000256" key="2">
    <source>
        <dbReference type="SAM" id="MobiDB-lite"/>
    </source>
</evidence>
<dbReference type="Pfam" id="PF07714">
    <property type="entry name" value="PK_Tyr_Ser-Thr"/>
    <property type="match status" value="1"/>
</dbReference>
<feature type="compositionally biased region" description="Polar residues" evidence="2">
    <location>
        <begin position="548"/>
        <end position="570"/>
    </location>
</feature>
<feature type="domain" description="Protein kinase" evidence="3">
    <location>
        <begin position="116"/>
        <end position="387"/>
    </location>
</feature>
<dbReference type="EMBL" id="ML213536">
    <property type="protein sequence ID" value="TFK45805.1"/>
    <property type="molecule type" value="Genomic_DNA"/>
</dbReference>
<evidence type="ECO:0000256" key="1">
    <source>
        <dbReference type="PROSITE-ProRule" id="PRU00339"/>
    </source>
</evidence>
<dbReference type="Proteomes" id="UP000305948">
    <property type="component" value="Unassembled WGS sequence"/>
</dbReference>
<evidence type="ECO:0000259" key="3">
    <source>
        <dbReference type="PROSITE" id="PS50011"/>
    </source>
</evidence>
<dbReference type="AlphaFoldDB" id="A0A5C3MMA2"/>
<feature type="region of interest" description="Disordered" evidence="2">
    <location>
        <begin position="488"/>
        <end position="512"/>
    </location>
</feature>
<dbReference type="InterPro" id="IPR019734">
    <property type="entry name" value="TPR_rpt"/>
</dbReference>
<dbReference type="InterPro" id="IPR000719">
    <property type="entry name" value="Prot_kinase_dom"/>
</dbReference>
<dbReference type="OrthoDB" id="3217196at2759"/>
<feature type="region of interest" description="Disordered" evidence="2">
    <location>
        <begin position="546"/>
        <end position="572"/>
    </location>
</feature>
<sequence length="984" mass="109572">MAHGASIGGPVQQILEGFRRHDYEAHFELLYSALGSPEHFETILSLAEDDTDTFLEGLLRAQRKMIVWRGHRGIGPEARAGVPASIQSAMSRLVFCLALKGEQWPPSLLIREKVMDISRDPVSAGGFADVYKGCLRGGPVAVKRLRAYGVSPAEGRRFRKALLMEAIVWHGFQHPNILPFIGIDCETATSTFCLLSPWMHNGNINEYLDNKGGAHDELSTYLLEVARGLEYLHDQKVVHGDLKAANILIDDGGHARLADFGLARISDQTTGSTMSRRRDGTMKWMAPELLFPPRHGVGPQRTFPTDIYAYGGVCIEILTGESPFPQFRGAEFITALFDGIVLRREDIADRSRQPMPHLVWHVLRGCYASRPDDRPDIAGLCRTLICLTCLSGGITEAESVQLAARESDCCESSIIIKPVVDTVGDPKPRVLPPHLFGEAIRSPRSLTAVVANTPPNTPSTSSSRRDGRYRLSHRDNSTISSASIDWTPVAGSVNAGSSESSPPTSASQPRTPRIFHRMTASVGGSFPVNRLKDAVRSNWRWRRASGYLSPSTEGNTQSIGTESPSTTRSLGDSDLDEVVDWREVLSRPPPPHPLRAQTPFQLHMSLYRQYENSGALAILERSLDPLREAISICGDPIASQPLEKDMLQVRLADILIARHENNVGQQGDLDEAIKLLQEALSWQPATHRQRAWTLKLLWSGLHKKYKESGDPYTLAHMSTALSEVLSLSEGDDATVEKEYLQENLAWVLHERYARLEEEEDLQNAIQEYGKLLGLRPTAHPDRAFTLNQVSGCLARKYQQSGDQEVLEWSIRLLRDARALCKNHGNRQSVPRDMVLDNLAFALRNRYDLLARKEDLDEAIALYQEVIRLRPNRHPNRAWTLNSMHLALQKRYKISGDQDAIDQVLDPLREAISLHDLGVLEQSTVNGAIHLEALSAGRPNHRTWALECLHSALEKYYENSQDPAVLDELNAVKAELAVLSVVDQD</sequence>
<dbReference type="GO" id="GO:0004674">
    <property type="term" value="F:protein serine/threonine kinase activity"/>
    <property type="evidence" value="ECO:0007669"/>
    <property type="project" value="TreeGrafter"/>
</dbReference>
<dbReference type="PANTHER" id="PTHR44329">
    <property type="entry name" value="SERINE/THREONINE-PROTEIN KINASE TNNI3K-RELATED"/>
    <property type="match status" value="1"/>
</dbReference>
<gene>
    <name evidence="4" type="ORF">OE88DRAFT_1739929</name>
</gene>
<reference evidence="4 5" key="1">
    <citation type="journal article" date="2019" name="Nat. Ecol. Evol.">
        <title>Megaphylogeny resolves global patterns of mushroom evolution.</title>
        <authorList>
            <person name="Varga T."/>
            <person name="Krizsan K."/>
            <person name="Foldi C."/>
            <person name="Dima B."/>
            <person name="Sanchez-Garcia M."/>
            <person name="Sanchez-Ramirez S."/>
            <person name="Szollosi G.J."/>
            <person name="Szarkandi J.G."/>
            <person name="Papp V."/>
            <person name="Albert L."/>
            <person name="Andreopoulos W."/>
            <person name="Angelini C."/>
            <person name="Antonin V."/>
            <person name="Barry K.W."/>
            <person name="Bougher N.L."/>
            <person name="Buchanan P."/>
            <person name="Buyck B."/>
            <person name="Bense V."/>
            <person name="Catcheside P."/>
            <person name="Chovatia M."/>
            <person name="Cooper J."/>
            <person name="Damon W."/>
            <person name="Desjardin D."/>
            <person name="Finy P."/>
            <person name="Geml J."/>
            <person name="Haridas S."/>
            <person name="Hughes K."/>
            <person name="Justo A."/>
            <person name="Karasinski D."/>
            <person name="Kautmanova I."/>
            <person name="Kiss B."/>
            <person name="Kocsube S."/>
            <person name="Kotiranta H."/>
            <person name="LaButti K.M."/>
            <person name="Lechner B.E."/>
            <person name="Liimatainen K."/>
            <person name="Lipzen A."/>
            <person name="Lukacs Z."/>
            <person name="Mihaltcheva S."/>
            <person name="Morgado L.N."/>
            <person name="Niskanen T."/>
            <person name="Noordeloos M.E."/>
            <person name="Ohm R.A."/>
            <person name="Ortiz-Santana B."/>
            <person name="Ovrebo C."/>
            <person name="Racz N."/>
            <person name="Riley R."/>
            <person name="Savchenko A."/>
            <person name="Shiryaev A."/>
            <person name="Soop K."/>
            <person name="Spirin V."/>
            <person name="Szebenyi C."/>
            <person name="Tomsovsky M."/>
            <person name="Tulloss R.E."/>
            <person name="Uehling J."/>
            <person name="Grigoriev I.V."/>
            <person name="Vagvolgyi C."/>
            <person name="Papp T."/>
            <person name="Martin F.M."/>
            <person name="Miettinen O."/>
            <person name="Hibbett D.S."/>
            <person name="Nagy L.G."/>
        </authorList>
    </citation>
    <scope>NUCLEOTIDE SEQUENCE [LARGE SCALE GENOMIC DNA]</scope>
    <source>
        <strain evidence="4 5">OMC1185</strain>
    </source>
</reference>
<dbReference type="STRING" id="5364.A0A5C3MMA2"/>
<accession>A0A5C3MMA2</accession>
<keyword evidence="4" id="KW-0808">Transferase</keyword>
<dbReference type="Gene3D" id="1.25.40.10">
    <property type="entry name" value="Tetratricopeptide repeat domain"/>
    <property type="match status" value="1"/>
</dbReference>
<organism evidence="4 5">
    <name type="scientific">Heliocybe sulcata</name>
    <dbReference type="NCBI Taxonomy" id="5364"/>
    <lineage>
        <taxon>Eukaryota</taxon>
        <taxon>Fungi</taxon>
        <taxon>Dikarya</taxon>
        <taxon>Basidiomycota</taxon>
        <taxon>Agaricomycotina</taxon>
        <taxon>Agaricomycetes</taxon>
        <taxon>Gloeophyllales</taxon>
        <taxon>Gloeophyllaceae</taxon>
        <taxon>Heliocybe</taxon>
    </lineage>
</organism>
<dbReference type="Pfam" id="PF13181">
    <property type="entry name" value="TPR_8"/>
    <property type="match status" value="1"/>
</dbReference>
<dbReference type="InterPro" id="IPR011009">
    <property type="entry name" value="Kinase-like_dom_sf"/>
</dbReference>
<protein>
    <submittedName>
        <fullName evidence="4">Kinase-like protein</fullName>
    </submittedName>
</protein>
<dbReference type="GO" id="GO:0005524">
    <property type="term" value="F:ATP binding"/>
    <property type="evidence" value="ECO:0007669"/>
    <property type="project" value="InterPro"/>
</dbReference>
<feature type="repeat" description="TPR" evidence="1">
    <location>
        <begin position="839"/>
        <end position="872"/>
    </location>
</feature>
<dbReference type="InterPro" id="IPR011990">
    <property type="entry name" value="TPR-like_helical_dom_sf"/>
</dbReference>
<dbReference type="SUPFAM" id="SSF56112">
    <property type="entry name" value="Protein kinase-like (PK-like)"/>
    <property type="match status" value="1"/>
</dbReference>
<name>A0A5C3MMA2_9AGAM</name>
<dbReference type="Gene3D" id="1.10.510.10">
    <property type="entry name" value="Transferase(Phosphotransferase) domain 1"/>
    <property type="match status" value="1"/>
</dbReference>
<dbReference type="InterPro" id="IPR001245">
    <property type="entry name" value="Ser-Thr/Tyr_kinase_cat_dom"/>
</dbReference>
<keyword evidence="1" id="KW-0802">TPR repeat</keyword>
<keyword evidence="5" id="KW-1185">Reference proteome</keyword>
<dbReference type="InterPro" id="IPR051681">
    <property type="entry name" value="Ser/Thr_Kinases-Pseudokinases"/>
</dbReference>
<feature type="compositionally biased region" description="Low complexity" evidence="2">
    <location>
        <begin position="452"/>
        <end position="462"/>
    </location>
</feature>
<dbReference type="InterPro" id="IPR008271">
    <property type="entry name" value="Ser/Thr_kinase_AS"/>
</dbReference>
<proteinExistence type="predicted"/>
<evidence type="ECO:0000313" key="5">
    <source>
        <dbReference type="Proteomes" id="UP000305948"/>
    </source>
</evidence>
<dbReference type="SUPFAM" id="SSF48452">
    <property type="entry name" value="TPR-like"/>
    <property type="match status" value="1"/>
</dbReference>
<dbReference type="PROSITE" id="PS50011">
    <property type="entry name" value="PROTEIN_KINASE_DOM"/>
    <property type="match status" value="1"/>
</dbReference>
<feature type="region of interest" description="Disordered" evidence="2">
    <location>
        <begin position="448"/>
        <end position="470"/>
    </location>
</feature>
<evidence type="ECO:0000313" key="4">
    <source>
        <dbReference type="EMBL" id="TFK45805.1"/>
    </source>
</evidence>